<dbReference type="SUPFAM" id="SSF56925">
    <property type="entry name" value="OMPA-like"/>
    <property type="match status" value="1"/>
</dbReference>
<dbReference type="GO" id="GO:0019867">
    <property type="term" value="C:outer membrane"/>
    <property type="evidence" value="ECO:0007669"/>
    <property type="project" value="InterPro"/>
</dbReference>
<gene>
    <name evidence="1" type="primary">ompW</name>
    <name evidence="1" type="ORF">CARN8_2410001</name>
</gene>
<dbReference type="Pfam" id="PF03922">
    <property type="entry name" value="OmpW"/>
    <property type="match status" value="1"/>
</dbReference>
<accession>A0A3P3ZMX6</accession>
<name>A0A3P3ZMX6_9ZZZZ</name>
<sequence>MKFSTKKTLVAAVALTAVAGSFAASSAFADDDAPSPWLVRVRMLDVQTQQGNDAGTVHVPGAVPIGADSIKMANRSQPEIDVSYFFTHNISAELVASYPLSHQVQLNGNYIGGLQELPPILNLQYHFDGMGNFVPYVGAGMMYMRTMNVSLLGGALGAQQNNWGEDVQLGADYMLDKHWLLNADIKKTWVSVGLNSAATGGTILQLHPDPYIMGVGVGYRF</sequence>
<dbReference type="Gene3D" id="2.40.160.20">
    <property type="match status" value="1"/>
</dbReference>
<dbReference type="PANTHER" id="PTHR36920">
    <property type="match status" value="1"/>
</dbReference>
<evidence type="ECO:0000313" key="1">
    <source>
        <dbReference type="EMBL" id="VAY87788.1"/>
    </source>
</evidence>
<dbReference type="EMBL" id="UOYP01000159">
    <property type="protein sequence ID" value="VAY87788.1"/>
    <property type="molecule type" value="Genomic_DNA"/>
</dbReference>
<dbReference type="GO" id="GO:0055085">
    <property type="term" value="P:transmembrane transport"/>
    <property type="evidence" value="ECO:0007669"/>
    <property type="project" value="TreeGrafter"/>
</dbReference>
<dbReference type="PANTHER" id="PTHR36920:SF1">
    <property type="entry name" value="OUTER MEMBRANE PROTEIN W"/>
    <property type="match status" value="1"/>
</dbReference>
<protein>
    <submittedName>
        <fullName evidence="1">Outer membrane protein W</fullName>
    </submittedName>
</protein>
<reference evidence="1" key="1">
    <citation type="submission" date="2018-10" db="EMBL/GenBank/DDBJ databases">
        <authorList>
            <person name="Plewniak F."/>
        </authorList>
    </citation>
    <scope>NUCLEOTIDE SEQUENCE</scope>
</reference>
<dbReference type="InterPro" id="IPR005618">
    <property type="entry name" value="OMPW"/>
</dbReference>
<organism evidence="1">
    <name type="scientific">mine drainage metagenome</name>
    <dbReference type="NCBI Taxonomy" id="410659"/>
    <lineage>
        <taxon>unclassified sequences</taxon>
        <taxon>metagenomes</taxon>
        <taxon>ecological metagenomes</taxon>
    </lineage>
</organism>
<dbReference type="AlphaFoldDB" id="A0A3P3ZMX6"/>
<proteinExistence type="predicted"/>
<dbReference type="InterPro" id="IPR011250">
    <property type="entry name" value="OMP/PagP_B-barrel"/>
</dbReference>